<dbReference type="PANTHER" id="PTHR22975">
    <property type="entry name" value="UBIQUITIN SPECIFIC PROTEINASE"/>
    <property type="match status" value="1"/>
</dbReference>
<dbReference type="InterPro" id="IPR028889">
    <property type="entry name" value="USP"/>
</dbReference>
<evidence type="ECO:0000256" key="2">
    <source>
        <dbReference type="ARBA" id="ARBA00022786"/>
    </source>
</evidence>
<evidence type="ECO:0000256" key="1">
    <source>
        <dbReference type="ARBA" id="ARBA00009085"/>
    </source>
</evidence>
<keyword evidence="4" id="KW-0175">Coiled coil</keyword>
<dbReference type="Proteomes" id="UP000827092">
    <property type="component" value="Unassembled WGS sequence"/>
</dbReference>
<feature type="compositionally biased region" description="Basic and acidic residues" evidence="5">
    <location>
        <begin position="832"/>
        <end position="847"/>
    </location>
</feature>
<feature type="compositionally biased region" description="Basic and acidic residues" evidence="5">
    <location>
        <begin position="920"/>
        <end position="933"/>
    </location>
</feature>
<feature type="region of interest" description="Disordered" evidence="5">
    <location>
        <begin position="630"/>
        <end position="650"/>
    </location>
</feature>
<dbReference type="GO" id="GO:0016579">
    <property type="term" value="P:protein deubiquitination"/>
    <property type="evidence" value="ECO:0007669"/>
    <property type="project" value="InterPro"/>
</dbReference>
<feature type="compositionally biased region" description="Low complexity" evidence="5">
    <location>
        <begin position="995"/>
        <end position="1006"/>
    </location>
</feature>
<sequence length="1600" mass="179640">MMSPGPSPVLRGLQPKCPTVGGRAEAGFLHFNPRNSISITNTKGLLNMPGQNNCFLNSAVQVLWHLDIFRRSFRELCGHACMEDSCIFCALKELFAQFQYSQESALPPDALRRALAETFCDQRRFQLGFMDDAAECFENILMRIHFHIANNESEDMCSAVHCIPHQKFAMTLVEQTVCHACGATSEPLPFTQMVHYVPSSTLCSQAKLMKEKNEPMPNFSELLKRAGGLGDLRDCPSACGAVIQIRKTLMNRPEIVSVGLVWDSERPTIDHIMDVFKTIGMSLKLQDVFHSVVDSRWASTATHQLVGIVTYYGKHYSTFFFHTKLRVWIYFDDAAVREIGPKWEQVVEKCCKGHFQPLLLLYANPHGSPVNTSTAPRTVNVVPGHKKNINAKDPSTLHMKHENHSRVPLHHMGANQRRALTPNPEISSDINTTIQPRRAVTPSGELVWWEEDSKDPERREATISQNISTKDHSVPNNTGTLHEAYQKLHHIVRNPEQSYVLNTNVSDCTTSLKNRLMARLSVPNCTSYPSKPHQDSSTNQTESKASENGYNTNHPRENSLDTTYISRQAVENVLKLQRQRSINTKAGHPCVGQRNSSSSLESLDNVFSLRDKGLPSHLRFDMPDAANVARRRDSGNWSGDRNSASSSSTTSLDNPYFYVVGNKRYPTGPRNMGRPGETPSLTDAGYDSFSLSSSDSYPSAINNSPGKLDSRLGQIPENTQTAFVPYDISQLQYCLKDIKNNENFPFGFKDECDKLCAEADIFVAKSIERENVGDISMAALLSDTAAARARAAMDVPYTNSQALAMAKMKHSMCLIRSSNLHKKLKEAEVALRRKQKENSSEVSRKESLANNKSTTFDSSHKHRDGFDNVEENNKSTKCSNEEQGTDKNIEIYATLPKRSLKKKGGLSSFVESLTGDESSEERHSKHKTTDENKKKKSSSNTSLSDREKSPKSPSPKKKSQAVKAQNRDSDLSDYSSEWEHTKKSALHRTYSGPTSKSELSDLSSSSAHELPNKKQHRIRRKLMGGFMRRKNRSLPDLREGQDSGGETSRSFDDCFFAQTPVTSRKKQENGVQPTGQQGNTSHDKSVKKNTTRAQTPPPYKPPPPITHANGNVSPKKSHQHPNLDVSKSNTHRHNPGTNVADLTKQHRTAPSDFSAKQRANHHMLLSRDPKLHRKLSPHPNSPHNHLDFASGSAAWLKELQLKQEEINRKRKQQEERERWIAECKSATDETLVGPNKKVDSLKDVSQNIQAPKICTDNHFKSLPKQAQANKADNEKKSVRDLTTKFEKKTFSPTSAETTSEEVTSPFSQTHLHPERHSTTPTLDQHVQHKETERVHSSSACLPYSHKPSDKPPQRPQQDSFTKEEPKDRTNCATGVYSAQGTSGNVYSPHLTDAQLTNVLRIGPNRASFRNSNQNAESPDENGFSYSRDMLSPQETRRPDKPPDYETAIQRLELLRNDRNFAKFYSNNCINFEDILEQAKKRRGPKKSVTFSDKVVLVACAGDEDNDFIPNPLLERVYKQHLMQKPTADSAAFVAGTEHSPPMPPKDFPVLETPTTPDSKQQDASKQLPQSPCNLCHKKTIDPQKLYCPDCSFYMSRFQQK</sequence>
<dbReference type="GO" id="GO:0004843">
    <property type="term" value="F:cysteine-type deubiquitinase activity"/>
    <property type="evidence" value="ECO:0007669"/>
    <property type="project" value="InterPro"/>
</dbReference>
<evidence type="ECO:0000256" key="5">
    <source>
        <dbReference type="SAM" id="MobiDB-lite"/>
    </source>
</evidence>
<evidence type="ECO:0000256" key="3">
    <source>
        <dbReference type="ARBA" id="ARBA00022801"/>
    </source>
</evidence>
<feature type="coiled-coil region" evidence="4">
    <location>
        <begin position="1196"/>
        <end position="1229"/>
    </location>
</feature>
<feature type="compositionally biased region" description="Basic and acidic residues" evidence="5">
    <location>
        <begin position="1434"/>
        <end position="1443"/>
    </location>
</feature>
<feature type="compositionally biased region" description="Polar residues" evidence="5">
    <location>
        <begin position="1069"/>
        <end position="1080"/>
    </location>
</feature>
<feature type="compositionally biased region" description="Pro residues" evidence="5">
    <location>
        <begin position="1095"/>
        <end position="1105"/>
    </location>
</feature>
<feature type="compositionally biased region" description="Basic residues" evidence="5">
    <location>
        <begin position="1013"/>
        <end position="1032"/>
    </location>
</feature>
<dbReference type="PROSITE" id="PS50235">
    <property type="entry name" value="USP_3"/>
    <property type="match status" value="1"/>
</dbReference>
<dbReference type="InterPro" id="IPR038765">
    <property type="entry name" value="Papain-like_cys_pep_sf"/>
</dbReference>
<accession>A0AAV6UDB7</accession>
<feature type="compositionally biased region" description="Basic and acidic residues" evidence="5">
    <location>
        <begin position="1360"/>
        <end position="1369"/>
    </location>
</feature>
<name>A0AAV6UDB7_9ARAC</name>
<keyword evidence="3" id="KW-0378">Hydrolase</keyword>
<feature type="compositionally biased region" description="Low complexity" evidence="5">
    <location>
        <begin position="1290"/>
        <end position="1304"/>
    </location>
</feature>
<evidence type="ECO:0000313" key="7">
    <source>
        <dbReference type="EMBL" id="KAG8181749.1"/>
    </source>
</evidence>
<dbReference type="PANTHER" id="PTHR22975:SF9">
    <property type="entry name" value="ECHINUS SPLICE FORM 3"/>
    <property type="match status" value="1"/>
</dbReference>
<feature type="region of interest" description="Disordered" evidence="5">
    <location>
        <begin position="912"/>
        <end position="1158"/>
    </location>
</feature>
<evidence type="ECO:0000259" key="6">
    <source>
        <dbReference type="PROSITE" id="PS50235"/>
    </source>
</evidence>
<dbReference type="FunFam" id="3.90.70.10:FF:000041">
    <property type="entry name" value="Inactive ubiquitin carboxyl-terminal hydrolase 53"/>
    <property type="match status" value="1"/>
</dbReference>
<feature type="region of interest" description="Disordered" evidence="5">
    <location>
        <begin position="1264"/>
        <end position="1388"/>
    </location>
</feature>
<comment type="similarity">
    <text evidence="1">Belongs to the peptidase C19 family.</text>
</comment>
<proteinExistence type="inferred from homology"/>
<feature type="region of interest" description="Disordered" evidence="5">
    <location>
        <begin position="1406"/>
        <end position="1443"/>
    </location>
</feature>
<dbReference type="InterPro" id="IPR001394">
    <property type="entry name" value="Peptidase_C19_UCH"/>
</dbReference>
<feature type="compositionally biased region" description="Polar residues" evidence="5">
    <location>
        <begin position="848"/>
        <end position="857"/>
    </location>
</feature>
<feature type="compositionally biased region" description="Polar residues" evidence="5">
    <location>
        <begin position="1407"/>
        <end position="1416"/>
    </location>
</feature>
<evidence type="ECO:0000256" key="4">
    <source>
        <dbReference type="SAM" id="Coils"/>
    </source>
</evidence>
<gene>
    <name evidence="7" type="ORF">JTE90_028287</name>
</gene>
<dbReference type="SUPFAM" id="SSF54001">
    <property type="entry name" value="Cysteine proteinases"/>
    <property type="match status" value="1"/>
</dbReference>
<reference evidence="7 8" key="1">
    <citation type="journal article" date="2022" name="Nat. Ecol. Evol.">
        <title>A masculinizing supergene underlies an exaggerated male reproductive morph in a spider.</title>
        <authorList>
            <person name="Hendrickx F."/>
            <person name="De Corte Z."/>
            <person name="Sonet G."/>
            <person name="Van Belleghem S.M."/>
            <person name="Kostlbacher S."/>
            <person name="Vangestel C."/>
        </authorList>
    </citation>
    <scope>NUCLEOTIDE SEQUENCE [LARGE SCALE GENOMIC DNA]</scope>
    <source>
        <strain evidence="7">W744_W776</strain>
    </source>
</reference>
<feature type="region of interest" description="Disordered" evidence="5">
    <location>
        <begin position="832"/>
        <end position="883"/>
    </location>
</feature>
<feature type="compositionally biased region" description="Basic and acidic residues" evidence="5">
    <location>
        <begin position="1325"/>
        <end position="1335"/>
    </location>
</feature>
<dbReference type="Pfam" id="PF00443">
    <property type="entry name" value="UCH"/>
    <property type="match status" value="1"/>
</dbReference>
<dbReference type="InterPro" id="IPR052398">
    <property type="entry name" value="Ubiquitin_hydrolase_53/54"/>
</dbReference>
<keyword evidence="2" id="KW-0833">Ubl conjugation pathway</keyword>
<organism evidence="7 8">
    <name type="scientific">Oedothorax gibbosus</name>
    <dbReference type="NCBI Taxonomy" id="931172"/>
    <lineage>
        <taxon>Eukaryota</taxon>
        <taxon>Metazoa</taxon>
        <taxon>Ecdysozoa</taxon>
        <taxon>Arthropoda</taxon>
        <taxon>Chelicerata</taxon>
        <taxon>Arachnida</taxon>
        <taxon>Araneae</taxon>
        <taxon>Araneomorphae</taxon>
        <taxon>Entelegynae</taxon>
        <taxon>Araneoidea</taxon>
        <taxon>Linyphiidae</taxon>
        <taxon>Erigoninae</taxon>
        <taxon>Oedothorax</taxon>
    </lineage>
</organism>
<comment type="caution">
    <text evidence="7">The sequence shown here is derived from an EMBL/GenBank/DDBJ whole genome shotgun (WGS) entry which is preliminary data.</text>
</comment>
<feature type="compositionally biased region" description="Polar residues" evidence="5">
    <location>
        <begin position="1370"/>
        <end position="1385"/>
    </location>
</feature>
<feature type="compositionally biased region" description="Polar residues" evidence="5">
    <location>
        <begin position="523"/>
        <end position="553"/>
    </location>
</feature>
<evidence type="ECO:0000313" key="8">
    <source>
        <dbReference type="Proteomes" id="UP000827092"/>
    </source>
</evidence>
<dbReference type="EMBL" id="JAFNEN010000498">
    <property type="protein sequence ID" value="KAG8181749.1"/>
    <property type="molecule type" value="Genomic_DNA"/>
</dbReference>
<dbReference type="Gene3D" id="3.90.70.10">
    <property type="entry name" value="Cysteine proteinases"/>
    <property type="match status" value="1"/>
</dbReference>
<keyword evidence="8" id="KW-1185">Reference proteome</keyword>
<feature type="compositionally biased region" description="Basic and acidic residues" evidence="5">
    <location>
        <begin position="1271"/>
        <end position="1289"/>
    </location>
</feature>
<feature type="region of interest" description="Disordered" evidence="5">
    <location>
        <begin position="1534"/>
        <end position="1573"/>
    </location>
</feature>
<feature type="compositionally biased region" description="Polar residues" evidence="5">
    <location>
        <begin position="1552"/>
        <end position="1572"/>
    </location>
</feature>
<feature type="domain" description="USP" evidence="6">
    <location>
        <begin position="43"/>
        <end position="365"/>
    </location>
</feature>
<feature type="region of interest" description="Disordered" evidence="5">
    <location>
        <begin position="523"/>
        <end position="558"/>
    </location>
</feature>
<protein>
    <recommendedName>
        <fullName evidence="6">USP domain-containing protein</fullName>
    </recommendedName>
</protein>